<dbReference type="Gene3D" id="3.40.630.30">
    <property type="match status" value="1"/>
</dbReference>
<evidence type="ECO:0000313" key="2">
    <source>
        <dbReference type="EMBL" id="KPL76075.1"/>
    </source>
</evidence>
<accession>A0A0P6XJT5</accession>
<protein>
    <recommendedName>
        <fullName evidence="1">N-acetyltransferase domain-containing protein</fullName>
    </recommendedName>
</protein>
<dbReference type="AlphaFoldDB" id="A0A0P6XJT5"/>
<dbReference type="EMBL" id="LGCL01000026">
    <property type="protein sequence ID" value="KPL76075.1"/>
    <property type="molecule type" value="Genomic_DNA"/>
</dbReference>
<feature type="domain" description="N-acetyltransferase" evidence="1">
    <location>
        <begin position="8"/>
        <end position="192"/>
    </location>
</feature>
<gene>
    <name evidence="2" type="ORF">ADN00_12070</name>
</gene>
<dbReference type="InterPro" id="IPR016181">
    <property type="entry name" value="Acyl_CoA_acyltransferase"/>
</dbReference>
<dbReference type="STRING" id="1134406.ADN00_12070"/>
<dbReference type="SUPFAM" id="SSF55729">
    <property type="entry name" value="Acyl-CoA N-acyltransferases (Nat)"/>
    <property type="match status" value="1"/>
</dbReference>
<dbReference type="CDD" id="cd04301">
    <property type="entry name" value="NAT_SF"/>
    <property type="match status" value="1"/>
</dbReference>
<reference evidence="2 3" key="1">
    <citation type="submission" date="2015-07" db="EMBL/GenBank/DDBJ databases">
        <title>Genome sequence of Ornatilinea apprima DSM 23815.</title>
        <authorList>
            <person name="Hemp J."/>
            <person name="Ward L.M."/>
            <person name="Pace L.A."/>
            <person name="Fischer W.W."/>
        </authorList>
    </citation>
    <scope>NUCLEOTIDE SEQUENCE [LARGE SCALE GENOMIC DNA]</scope>
    <source>
        <strain evidence="2 3">P3M-1</strain>
    </source>
</reference>
<dbReference type="RefSeq" id="WP_075063269.1">
    <property type="nucleotide sequence ID" value="NZ_LGCL01000026.1"/>
</dbReference>
<dbReference type="OrthoDB" id="162220at2"/>
<dbReference type="Proteomes" id="UP000050417">
    <property type="component" value="Unassembled WGS sequence"/>
</dbReference>
<keyword evidence="3" id="KW-1185">Reference proteome</keyword>
<proteinExistence type="predicted"/>
<dbReference type="PROSITE" id="PS51186">
    <property type="entry name" value="GNAT"/>
    <property type="match status" value="1"/>
</dbReference>
<organism evidence="2 3">
    <name type="scientific">Ornatilinea apprima</name>
    <dbReference type="NCBI Taxonomy" id="1134406"/>
    <lineage>
        <taxon>Bacteria</taxon>
        <taxon>Bacillati</taxon>
        <taxon>Chloroflexota</taxon>
        <taxon>Anaerolineae</taxon>
        <taxon>Anaerolineales</taxon>
        <taxon>Anaerolineaceae</taxon>
        <taxon>Ornatilinea</taxon>
    </lineage>
</organism>
<evidence type="ECO:0000259" key="1">
    <source>
        <dbReference type="PROSITE" id="PS51186"/>
    </source>
</evidence>
<dbReference type="GO" id="GO:0016747">
    <property type="term" value="F:acyltransferase activity, transferring groups other than amino-acyl groups"/>
    <property type="evidence" value="ECO:0007669"/>
    <property type="project" value="InterPro"/>
</dbReference>
<comment type="caution">
    <text evidence="2">The sequence shown here is derived from an EMBL/GenBank/DDBJ whole genome shotgun (WGS) entry which is preliminary data.</text>
</comment>
<dbReference type="InterPro" id="IPR000182">
    <property type="entry name" value="GNAT_dom"/>
</dbReference>
<name>A0A0P6XJT5_9CHLR</name>
<sequence length="195" mass="21739">MSTSEVGLEILPLTPDRWEDLEKLFGPRGADGGCWCMFFRLPHRQFTEQQGEANRAAFKQIVEEGTEPGLIAYAGGKPVGWVAVAPRAEYGRLARSRVLRPLDQEDVWSVVCFFVDKAYRKQGISTCLLKAAVGFAAQHGAKIVEGYPVDLSDRTYPDAFAYHGTASSFLEAGFVEVARRSPTRPMMRYTISERN</sequence>
<dbReference type="Pfam" id="PF00583">
    <property type="entry name" value="Acetyltransf_1"/>
    <property type="match status" value="1"/>
</dbReference>
<evidence type="ECO:0000313" key="3">
    <source>
        <dbReference type="Proteomes" id="UP000050417"/>
    </source>
</evidence>